<comment type="caution">
    <text evidence="1">The sequence shown here is derived from an EMBL/GenBank/DDBJ whole genome shotgun (WGS) entry which is preliminary data.</text>
</comment>
<name>F3PY69_9BACE</name>
<evidence type="ECO:0000313" key="2">
    <source>
        <dbReference type="Proteomes" id="UP000003416"/>
    </source>
</evidence>
<dbReference type="HOGENOM" id="CLU_3284909_0_0_10"/>
<dbReference type="AlphaFoldDB" id="F3PY69"/>
<dbReference type="EMBL" id="AFBN01000108">
    <property type="protein sequence ID" value="EGF50629.1"/>
    <property type="molecule type" value="Genomic_DNA"/>
</dbReference>
<proteinExistence type="predicted"/>
<reference evidence="1 2" key="1">
    <citation type="submission" date="2011-02" db="EMBL/GenBank/DDBJ databases">
        <authorList>
            <person name="Weinstock G."/>
            <person name="Sodergren E."/>
            <person name="Clifton S."/>
            <person name="Fulton L."/>
            <person name="Fulton B."/>
            <person name="Courtney L."/>
            <person name="Fronick C."/>
            <person name="Harrison M."/>
            <person name="Strong C."/>
            <person name="Farmer C."/>
            <person name="Delahaunty K."/>
            <person name="Markovic C."/>
            <person name="Hall O."/>
            <person name="Minx P."/>
            <person name="Tomlinson C."/>
            <person name="Mitreva M."/>
            <person name="Hou S."/>
            <person name="Chen J."/>
            <person name="Wollam A."/>
            <person name="Pepin K.H."/>
            <person name="Johnson M."/>
            <person name="Bhonagiri V."/>
            <person name="Zhang X."/>
            <person name="Suruliraj S."/>
            <person name="Warren W."/>
            <person name="Chinwalla A."/>
            <person name="Mardis E.R."/>
            <person name="Wilson R.K."/>
        </authorList>
    </citation>
    <scope>NUCLEOTIDE SEQUENCE [LARGE SCALE GENOMIC DNA]</scope>
    <source>
        <strain evidence="1 2">YIT 12057</strain>
    </source>
</reference>
<evidence type="ECO:0000313" key="1">
    <source>
        <dbReference type="EMBL" id="EGF50629.1"/>
    </source>
</evidence>
<organism evidence="1 2">
    <name type="scientific">Bacteroides fluxus YIT 12057</name>
    <dbReference type="NCBI Taxonomy" id="763034"/>
    <lineage>
        <taxon>Bacteria</taxon>
        <taxon>Pseudomonadati</taxon>
        <taxon>Bacteroidota</taxon>
        <taxon>Bacteroidia</taxon>
        <taxon>Bacteroidales</taxon>
        <taxon>Bacteroidaceae</taxon>
        <taxon>Bacteroides</taxon>
    </lineage>
</organism>
<gene>
    <name evidence="1" type="ORF">HMPREF9446_03717</name>
</gene>
<dbReference type="Proteomes" id="UP000003416">
    <property type="component" value="Unassembled WGS sequence"/>
</dbReference>
<sequence length="40" mass="4591">MKANHNKSFDASVIQKLNSFNKNHLFCRLSTSLTSRSDCF</sequence>
<accession>F3PY69</accession>
<protein>
    <submittedName>
        <fullName evidence="1">Uncharacterized protein</fullName>
    </submittedName>
</protein>
<keyword evidence="2" id="KW-1185">Reference proteome</keyword>